<dbReference type="SUPFAM" id="SSF103473">
    <property type="entry name" value="MFS general substrate transporter"/>
    <property type="match status" value="1"/>
</dbReference>
<dbReference type="PROSITE" id="PS00217">
    <property type="entry name" value="SUGAR_TRANSPORT_2"/>
    <property type="match status" value="1"/>
</dbReference>
<feature type="region of interest" description="Disordered" evidence="14">
    <location>
        <begin position="320"/>
        <end position="373"/>
    </location>
</feature>
<feature type="compositionally biased region" description="Basic and acidic residues" evidence="14">
    <location>
        <begin position="194"/>
        <end position="207"/>
    </location>
</feature>
<evidence type="ECO:0000256" key="11">
    <source>
        <dbReference type="ARBA" id="ARBA00044668"/>
    </source>
</evidence>
<proteinExistence type="inferred from homology"/>
<evidence type="ECO:0000256" key="14">
    <source>
        <dbReference type="SAM" id="MobiDB-lite"/>
    </source>
</evidence>
<reference evidence="18" key="2">
    <citation type="submission" date="2024-04" db="EMBL/GenBank/DDBJ databases">
        <authorList>
            <person name="Chen Y."/>
            <person name="Shah S."/>
            <person name="Dougan E. K."/>
            <person name="Thang M."/>
            <person name="Chan C."/>
        </authorList>
    </citation>
    <scope>NUCLEOTIDE SEQUENCE [LARGE SCALE GENOMIC DNA]</scope>
</reference>
<dbReference type="InterPro" id="IPR036259">
    <property type="entry name" value="MFS_trans_sf"/>
</dbReference>
<keyword evidence="6 15" id="KW-0472">Membrane</keyword>
<feature type="compositionally biased region" description="Acidic residues" evidence="14">
    <location>
        <begin position="153"/>
        <end position="165"/>
    </location>
</feature>
<feature type="domain" description="Major facilitator superfamily (MFS) profile" evidence="16">
    <location>
        <begin position="1020"/>
        <end position="1412"/>
    </location>
</feature>
<evidence type="ECO:0000256" key="10">
    <source>
        <dbReference type="ARBA" id="ARBA00044662"/>
    </source>
</evidence>
<feature type="non-terminal residue" evidence="17">
    <location>
        <position position="1412"/>
    </location>
</feature>
<protein>
    <recommendedName>
        <fullName evidence="13">Hexose transporter 1</fullName>
    </recommendedName>
</protein>
<dbReference type="PANTHER" id="PTHR48022">
    <property type="entry name" value="PLASTIDIC GLUCOSE TRANSPORTER 4"/>
    <property type="match status" value="1"/>
</dbReference>
<dbReference type="GO" id="GO:0016020">
    <property type="term" value="C:membrane"/>
    <property type="evidence" value="ECO:0007669"/>
    <property type="project" value="UniProtKB-SubCell"/>
</dbReference>
<keyword evidence="19" id="KW-1185">Reference proteome</keyword>
<evidence type="ECO:0000256" key="9">
    <source>
        <dbReference type="ARBA" id="ARBA00044656"/>
    </source>
</evidence>
<comment type="catalytic activity">
    <reaction evidence="11">
        <text>D-glucosamine(out) = D-glucosamine(in)</text>
        <dbReference type="Rhea" id="RHEA:78423"/>
        <dbReference type="ChEBI" id="CHEBI:58723"/>
    </reaction>
    <physiologicalReaction direction="left-to-right" evidence="11">
        <dbReference type="Rhea" id="RHEA:78424"/>
    </physiologicalReaction>
</comment>
<dbReference type="Gene3D" id="1.20.1250.20">
    <property type="entry name" value="MFS general substrate transporter like domains"/>
    <property type="match status" value="2"/>
</dbReference>
<evidence type="ECO:0000256" key="13">
    <source>
        <dbReference type="ARBA" id="ARBA00044780"/>
    </source>
</evidence>
<dbReference type="InterPro" id="IPR050360">
    <property type="entry name" value="MFS_Sugar_Transporters"/>
</dbReference>
<dbReference type="PANTHER" id="PTHR48022:SF2">
    <property type="entry name" value="PLASTIDIC GLUCOSE TRANSPORTER 4"/>
    <property type="match status" value="1"/>
</dbReference>
<dbReference type="InterPro" id="IPR003663">
    <property type="entry name" value="Sugar/inositol_transpt"/>
</dbReference>
<feature type="region of interest" description="Disordered" evidence="14">
    <location>
        <begin position="425"/>
        <end position="470"/>
    </location>
</feature>
<dbReference type="InterPro" id="IPR020846">
    <property type="entry name" value="MFS_dom"/>
</dbReference>
<evidence type="ECO:0000313" key="19">
    <source>
        <dbReference type="Proteomes" id="UP001152797"/>
    </source>
</evidence>
<feature type="transmembrane region" description="Helical" evidence="15">
    <location>
        <begin position="1094"/>
        <end position="1112"/>
    </location>
</feature>
<feature type="compositionally biased region" description="Basic and acidic residues" evidence="14">
    <location>
        <begin position="166"/>
        <end position="182"/>
    </location>
</feature>
<comment type="subunit">
    <text evidence="3">Homodimer.</text>
</comment>
<feature type="transmembrane region" description="Helical" evidence="15">
    <location>
        <begin position="1163"/>
        <end position="1185"/>
    </location>
</feature>
<evidence type="ECO:0000256" key="15">
    <source>
        <dbReference type="SAM" id="Phobius"/>
    </source>
</evidence>
<evidence type="ECO:0000313" key="18">
    <source>
        <dbReference type="EMBL" id="CAL1169504.1"/>
    </source>
</evidence>
<comment type="catalytic activity">
    <reaction evidence="12">
        <text>D-fructose(out) = D-fructose(in)</text>
        <dbReference type="Rhea" id="RHEA:60372"/>
        <dbReference type="ChEBI" id="CHEBI:37721"/>
    </reaction>
    <physiologicalReaction direction="left-to-right" evidence="12">
        <dbReference type="Rhea" id="RHEA:60373"/>
    </physiologicalReaction>
</comment>
<evidence type="ECO:0000256" key="4">
    <source>
        <dbReference type="ARBA" id="ARBA00022692"/>
    </source>
</evidence>
<comment type="similarity">
    <text evidence="2">Belongs to the major facilitator superfamily. Sugar transporter (TC 2.A.1.1) family.</text>
</comment>
<dbReference type="EMBL" id="CAMXCT020006567">
    <property type="protein sequence ID" value="CAL1169504.1"/>
    <property type="molecule type" value="Genomic_DNA"/>
</dbReference>
<dbReference type="EMBL" id="CAMXCT030006567">
    <property type="protein sequence ID" value="CAL4803441.1"/>
    <property type="molecule type" value="Genomic_DNA"/>
</dbReference>
<evidence type="ECO:0000256" key="6">
    <source>
        <dbReference type="ARBA" id="ARBA00023136"/>
    </source>
</evidence>
<evidence type="ECO:0000256" key="1">
    <source>
        <dbReference type="ARBA" id="ARBA00004141"/>
    </source>
</evidence>
<evidence type="ECO:0000256" key="2">
    <source>
        <dbReference type="ARBA" id="ARBA00010992"/>
    </source>
</evidence>
<evidence type="ECO:0000256" key="5">
    <source>
        <dbReference type="ARBA" id="ARBA00022989"/>
    </source>
</evidence>
<keyword evidence="5 15" id="KW-1133">Transmembrane helix</keyword>
<feature type="compositionally biased region" description="Basic residues" evidence="14">
    <location>
        <begin position="136"/>
        <end position="147"/>
    </location>
</feature>
<evidence type="ECO:0000256" key="3">
    <source>
        <dbReference type="ARBA" id="ARBA00011738"/>
    </source>
</evidence>
<comment type="catalytic activity">
    <reaction evidence="10">
        <text>D-mannose(out) = D-mannose(in)</text>
        <dbReference type="Rhea" id="RHEA:78391"/>
        <dbReference type="ChEBI" id="CHEBI:4208"/>
    </reaction>
    <physiologicalReaction direction="left-to-right" evidence="10">
        <dbReference type="Rhea" id="RHEA:78392"/>
    </physiologicalReaction>
</comment>
<comment type="subcellular location">
    <subcellularLocation>
        <location evidence="1">Membrane</location>
        <topology evidence="1">Multi-pass membrane protein</topology>
    </subcellularLocation>
</comment>
<reference evidence="17" key="1">
    <citation type="submission" date="2022-10" db="EMBL/GenBank/DDBJ databases">
        <authorList>
            <person name="Chen Y."/>
            <person name="Dougan E. K."/>
            <person name="Chan C."/>
            <person name="Rhodes N."/>
            <person name="Thang M."/>
        </authorList>
    </citation>
    <scope>NUCLEOTIDE SEQUENCE</scope>
</reference>
<comment type="catalytic activity">
    <reaction evidence="8">
        <text>D-glucose(out) = D-glucose(in)</text>
        <dbReference type="Rhea" id="RHEA:60376"/>
        <dbReference type="ChEBI" id="CHEBI:4167"/>
    </reaction>
    <physiologicalReaction direction="left-to-right" evidence="8">
        <dbReference type="Rhea" id="RHEA:60377"/>
    </physiologicalReaction>
</comment>
<dbReference type="Pfam" id="PF00083">
    <property type="entry name" value="Sugar_tr"/>
    <property type="match status" value="1"/>
</dbReference>
<dbReference type="InterPro" id="IPR005828">
    <property type="entry name" value="MFS_sugar_transport-like"/>
</dbReference>
<feature type="transmembrane region" description="Helical" evidence="15">
    <location>
        <begin position="1325"/>
        <end position="1345"/>
    </location>
</feature>
<organism evidence="17">
    <name type="scientific">Cladocopium goreaui</name>
    <dbReference type="NCBI Taxonomy" id="2562237"/>
    <lineage>
        <taxon>Eukaryota</taxon>
        <taxon>Sar</taxon>
        <taxon>Alveolata</taxon>
        <taxon>Dinophyceae</taxon>
        <taxon>Suessiales</taxon>
        <taxon>Symbiodiniaceae</taxon>
        <taxon>Cladocopium</taxon>
    </lineage>
</organism>
<name>A0A9P1DUX2_9DINO</name>
<feature type="compositionally biased region" description="Polar residues" evidence="14">
    <location>
        <begin position="425"/>
        <end position="437"/>
    </location>
</feature>
<feature type="transmembrane region" description="Helical" evidence="15">
    <location>
        <begin position="1014"/>
        <end position="1041"/>
    </location>
</feature>
<sequence>MALDQNDAFRELQFNGQPSGYRDFRRKVILSVAGLEDKHAYLAGPRLLSRLSGEAWRATEHLSVGSLRQSDAWLKVIRALDDHYKYLPETELHDAIEEFLFMLKRRPNEGATSFSSRFQTQLDRVQTLIAQERDATRKKRKRKHGKSSRPPSPDDEPSSLEETDRDIDPKEHDPQAEAERASSSEPQAFDPFAEEPKTASEKPESEARPPSMPGHAATDPVRSKPPSTLRGGGSKKSKASARGSFKEDHAYSQKKMQQMLGTLEVGHTKPTPIFPQSVLGHLYMRKYGLSREQRAQIIRSTNGSSRFLDVERIMKASDLLEDRRQHDKSQHKPQRRETYAVQHDSHQILVADDDESSDLMDADDAEGPDDDSNDEAQEILELHKKSKEKFKKAFRNYKDTKKKVREIKKSRQQSYYPVVALNQPAGDSQSAASTQVPLKQPFKYDKKSSSSAKGSGKRKPESSTKYRKEEANLTETVLQTSFNYMVSASGENGTEVMSEEILLASIPNGYAIIDTGCTTSVIGQDCADRLMKFLQEHQMPLPERKQLPPVELKGFSGEATTTTEGLVWHVQVGNIYAGVAMTVIWRMMRLANRCAASEQVKQAIKNFKCSVCDELRPPAINRKVTMPHVEQPNKVVGLDFVQVELIRDDENGEQEEQKFNVLTCVCMATDFCQQVVIPEGAGALSQAFHEAWIRPYGAPETVYMDPAYMTLSKEDLKLRIEFYVEWLSAFGDHRQDRQRNHGEEHVPVGTLHEGDAPPLVSLEQPSSKRLKTVPEQPQEERAASVSYEPSIAPSVLDDEMPDQETFGDQPLNADEIPRAASLLLRAVKHGQAQHVLGFIKEAPGAKPFWAGCYHVMDAARPSGYQDPMSMPSTSMNDASKRRVPDDTLSWENVTENGESLSDTSYIASMPETVNIPPPWTDGSNPLLQVMKEIQEDVKIPIPSDIASVHKWGECICEIEKYQTAGLSYYELVFKAKTDSDCRQPSLSQGEVEVILKQAGIEENSPDAFHGRGGISMVVAVAVFSSLAGLLMGLDIGYIAGVKTMDSFSEGLLHEEKIKDTQDSLITMIFGVGAAVAAFPPVMDCCVSKLGRKGAVIFGGLVFCLGAALQALAPQPKDPKDPKAINMAMMLLGRIIAGFSVGLLSGNAPVYTSEIAPPALRGALVTGFQFAITVGIMIAFLLALVLEDVEKPYGGWRWVIAAQQMGRVQKIVPGIMLVIGGLFMPGSPRYLVQQGTWPGARLRCCPRKIGSDLMGTAMVARCKPRQALRCLLLLRSEDVREELAEICQEHEMDSTTKGTWVEFCSGDNCALVKKAGRPLDASRWSFVKELVGVVNIFATIPGLFLVDKCGRTVLMKWSAVGATVEIFGLTVVLFCGDGFPRINFGTPIPDLISIEIPTIVNINIAELMFTFMP</sequence>
<comment type="caution">
    <text evidence="17">The sequence shown here is derived from an EMBL/GenBank/DDBJ whole genome shotgun (WGS) entry which is preliminary data.</text>
</comment>
<evidence type="ECO:0000256" key="7">
    <source>
        <dbReference type="ARBA" id="ARBA00044637"/>
    </source>
</evidence>
<dbReference type="PRINTS" id="PR00171">
    <property type="entry name" value="SUGRTRNSPORT"/>
</dbReference>
<gene>
    <name evidence="17" type="ORF">C1SCF055_LOCUS40894</name>
</gene>
<comment type="catalytic activity">
    <reaction evidence="9">
        <text>D-xylose(out) = D-xylose(in)</text>
        <dbReference type="Rhea" id="RHEA:78427"/>
        <dbReference type="ChEBI" id="CHEBI:53455"/>
    </reaction>
    <physiologicalReaction direction="left-to-right" evidence="9">
        <dbReference type="Rhea" id="RHEA:78428"/>
    </physiologicalReaction>
</comment>
<feature type="compositionally biased region" description="Acidic residues" evidence="14">
    <location>
        <begin position="351"/>
        <end position="373"/>
    </location>
</feature>
<feature type="transmembrane region" description="Helical" evidence="15">
    <location>
        <begin position="1124"/>
        <end position="1143"/>
    </location>
</feature>
<comment type="catalytic activity">
    <reaction evidence="7">
        <text>D-galactose(in) = D-galactose(out)</text>
        <dbReference type="Rhea" id="RHEA:34915"/>
        <dbReference type="ChEBI" id="CHEBI:4139"/>
    </reaction>
    <physiologicalReaction direction="right-to-left" evidence="7">
        <dbReference type="Rhea" id="RHEA:34917"/>
    </physiologicalReaction>
</comment>
<dbReference type="EMBL" id="CAMXCT010006567">
    <property type="protein sequence ID" value="CAI4016129.1"/>
    <property type="molecule type" value="Genomic_DNA"/>
</dbReference>
<feature type="region of interest" description="Disordered" evidence="14">
    <location>
        <begin position="127"/>
        <end position="253"/>
    </location>
</feature>
<accession>A0A9P1DUX2</accession>
<evidence type="ECO:0000256" key="8">
    <source>
        <dbReference type="ARBA" id="ARBA00044648"/>
    </source>
</evidence>
<dbReference type="OrthoDB" id="6612291at2759"/>
<dbReference type="GO" id="GO:0005351">
    <property type="term" value="F:carbohydrate:proton symporter activity"/>
    <property type="evidence" value="ECO:0007669"/>
    <property type="project" value="TreeGrafter"/>
</dbReference>
<dbReference type="InterPro" id="IPR005829">
    <property type="entry name" value="Sugar_transporter_CS"/>
</dbReference>
<keyword evidence="4 15" id="KW-0812">Transmembrane</keyword>
<evidence type="ECO:0000256" key="12">
    <source>
        <dbReference type="ARBA" id="ARBA00044710"/>
    </source>
</evidence>
<evidence type="ECO:0000259" key="16">
    <source>
        <dbReference type="PROSITE" id="PS50850"/>
    </source>
</evidence>
<feature type="compositionally biased region" description="Basic and acidic residues" evidence="14">
    <location>
        <begin position="458"/>
        <end position="470"/>
    </location>
</feature>
<feature type="compositionally biased region" description="Basic and acidic residues" evidence="14">
    <location>
        <begin position="320"/>
        <end position="346"/>
    </location>
</feature>
<dbReference type="PROSITE" id="PS50850">
    <property type="entry name" value="MFS"/>
    <property type="match status" value="1"/>
</dbReference>
<dbReference type="Proteomes" id="UP001152797">
    <property type="component" value="Unassembled WGS sequence"/>
</dbReference>
<feature type="region of interest" description="Disordered" evidence="14">
    <location>
        <begin position="747"/>
        <end position="786"/>
    </location>
</feature>
<evidence type="ECO:0000313" key="17">
    <source>
        <dbReference type="EMBL" id="CAI4016129.1"/>
    </source>
</evidence>